<keyword evidence="2" id="KW-1185">Reference proteome</keyword>
<proteinExistence type="predicted"/>
<dbReference type="Proteomes" id="UP001144471">
    <property type="component" value="Unassembled WGS sequence"/>
</dbReference>
<accession>A0A9W6GJ86</accession>
<evidence type="ECO:0000313" key="2">
    <source>
        <dbReference type="Proteomes" id="UP001144471"/>
    </source>
</evidence>
<dbReference type="SUPFAM" id="SSF56112">
    <property type="entry name" value="Protein kinase-like (PK-like)"/>
    <property type="match status" value="1"/>
</dbReference>
<comment type="caution">
    <text evidence="1">The sequence shown here is derived from an EMBL/GenBank/DDBJ whole genome shotgun (WGS) entry which is preliminary data.</text>
</comment>
<dbReference type="RefSeq" id="WP_281833454.1">
    <property type="nucleotide sequence ID" value="NZ_BSDY01000002.1"/>
</dbReference>
<gene>
    <name evidence="1" type="ORF">PM10SUCC1_06800</name>
</gene>
<dbReference type="AlphaFoldDB" id="A0A9W6GJ86"/>
<dbReference type="EMBL" id="BSDY01000002">
    <property type="protein sequence ID" value="GLI55165.1"/>
    <property type="molecule type" value="Genomic_DNA"/>
</dbReference>
<dbReference type="InterPro" id="IPR011009">
    <property type="entry name" value="Kinase-like_dom_sf"/>
</dbReference>
<name>A0A9W6GJ86_9FUSO</name>
<protein>
    <recommendedName>
        <fullName evidence="3">Lipopolysaccharide kinase (Kdo/WaaP) family protein</fullName>
    </recommendedName>
</protein>
<organism evidence="1 2">
    <name type="scientific">Propionigenium maris DSM 9537</name>
    <dbReference type="NCBI Taxonomy" id="1123000"/>
    <lineage>
        <taxon>Bacteria</taxon>
        <taxon>Fusobacteriati</taxon>
        <taxon>Fusobacteriota</taxon>
        <taxon>Fusobacteriia</taxon>
        <taxon>Fusobacteriales</taxon>
        <taxon>Fusobacteriaceae</taxon>
        <taxon>Propionigenium</taxon>
    </lineage>
</organism>
<sequence>MKKIQVIGYKDPSNILMEEALKYLNEESSKEKYLFHKSLPYLSVYKEKIEGKTYYIKVSKPKTVSRGIKKRIGVKLPRATKYYELSKKLEALGINIVAPEYVFVDKSKMVFRKNVSFSWDFKERYGIEGEYHLITLLEENIDDEKVVDKWIYKYLDIILKMIKSYYYHQDPNFYNFFYNKNEIHMIDLDDIKESKNKNTERLETVRKKVKKNLEGLGLSNEKLKEYFHYFDDNIKK</sequence>
<evidence type="ECO:0000313" key="1">
    <source>
        <dbReference type="EMBL" id="GLI55165.1"/>
    </source>
</evidence>
<reference evidence="1" key="1">
    <citation type="submission" date="2022-12" db="EMBL/GenBank/DDBJ databases">
        <title>Reference genome sequencing for broad-spectrum identification of bacterial and archaeal isolates by mass spectrometry.</title>
        <authorList>
            <person name="Sekiguchi Y."/>
            <person name="Tourlousse D.M."/>
        </authorList>
    </citation>
    <scope>NUCLEOTIDE SEQUENCE</scope>
    <source>
        <strain evidence="1">10succ1</strain>
    </source>
</reference>
<evidence type="ECO:0008006" key="3">
    <source>
        <dbReference type="Google" id="ProtNLM"/>
    </source>
</evidence>